<evidence type="ECO:0000259" key="6">
    <source>
        <dbReference type="PROSITE" id="PS50234"/>
    </source>
</evidence>
<dbReference type="Gene3D" id="3.40.50.410">
    <property type="entry name" value="von Willebrand factor, type A domain"/>
    <property type="match status" value="1"/>
</dbReference>
<dbReference type="PANTHER" id="PTHR22550:SF5">
    <property type="entry name" value="LEUCINE ZIPPER PROTEIN 4"/>
    <property type="match status" value="1"/>
</dbReference>
<dbReference type="PROSITE" id="PS50234">
    <property type="entry name" value="VWFA"/>
    <property type="match status" value="1"/>
</dbReference>
<reference evidence="7 8" key="1">
    <citation type="submission" date="2019-06" db="EMBL/GenBank/DDBJ databases">
        <title>Sequencing the genomes of 1000 actinobacteria strains.</title>
        <authorList>
            <person name="Klenk H.-P."/>
        </authorList>
    </citation>
    <scope>NUCLEOTIDE SEQUENCE [LARGE SCALE GENOMIC DNA]</scope>
    <source>
        <strain evidence="7 8">DSM 45928</strain>
    </source>
</reference>
<evidence type="ECO:0000256" key="5">
    <source>
        <dbReference type="SAM" id="Phobius"/>
    </source>
</evidence>
<evidence type="ECO:0000256" key="3">
    <source>
        <dbReference type="ARBA" id="ARBA00022989"/>
    </source>
</evidence>
<dbReference type="Pfam" id="PF07584">
    <property type="entry name" value="BatA"/>
    <property type="match status" value="1"/>
</dbReference>
<protein>
    <submittedName>
        <fullName evidence="7">Ca-activated chloride channel family protein</fullName>
    </submittedName>
</protein>
<dbReference type="InterPro" id="IPR050768">
    <property type="entry name" value="UPF0353/GerABKA_families"/>
</dbReference>
<dbReference type="PANTHER" id="PTHR22550">
    <property type="entry name" value="SPORE GERMINATION PROTEIN"/>
    <property type="match status" value="1"/>
</dbReference>
<keyword evidence="2 5" id="KW-0812">Transmembrane</keyword>
<dbReference type="AlphaFoldDB" id="A0A543AQK5"/>
<proteinExistence type="predicted"/>
<feature type="transmembrane region" description="Helical" evidence="5">
    <location>
        <begin position="6"/>
        <end position="26"/>
    </location>
</feature>
<dbReference type="EMBL" id="VFOW01000001">
    <property type="protein sequence ID" value="TQL74844.1"/>
    <property type="molecule type" value="Genomic_DNA"/>
</dbReference>
<dbReference type="OrthoDB" id="8882959at2"/>
<dbReference type="SUPFAM" id="SSF53300">
    <property type="entry name" value="vWA-like"/>
    <property type="match status" value="1"/>
</dbReference>
<gene>
    <name evidence="7" type="ORF">FB566_0332</name>
</gene>
<dbReference type="Proteomes" id="UP000317043">
    <property type="component" value="Unassembled WGS sequence"/>
</dbReference>
<dbReference type="InterPro" id="IPR024163">
    <property type="entry name" value="Aerotolerance_reg_N"/>
</dbReference>
<keyword evidence="4 5" id="KW-0472">Membrane</keyword>
<keyword evidence="3 5" id="KW-1133">Transmembrane helix</keyword>
<dbReference type="InterPro" id="IPR002035">
    <property type="entry name" value="VWF_A"/>
</dbReference>
<dbReference type="SMART" id="SM00327">
    <property type="entry name" value="VWA"/>
    <property type="match status" value="1"/>
</dbReference>
<evidence type="ECO:0000313" key="8">
    <source>
        <dbReference type="Proteomes" id="UP000317043"/>
    </source>
</evidence>
<dbReference type="InterPro" id="IPR036465">
    <property type="entry name" value="vWFA_dom_sf"/>
</dbReference>
<dbReference type="Pfam" id="PF13519">
    <property type="entry name" value="VWA_2"/>
    <property type="match status" value="1"/>
</dbReference>
<sequence>MIRFLEPWWLLAVVPVLALIGLYVLAQMRRRSYAVRFSNVELLAKIAAKGPGWRKHLPAAVLLAALLVMSTGMARPSVDIQEPTERATIVLALDVSLSMESQDVAPTRFEAMKEAATEFVSELPEQYNVGLVSFAKSANVVVSPTKDRSQVKSAIAGLSLDRATALGEAIFSSLQAIQLVPPDGISELAPARILLLSDGYRTAGRLVEDGAMAAEAANVPVSTIAFGTDEGTVEIDGQVTPVPVDRATLADVAELTGGKFYEAASVQELKEVYSDMGSSIGHRTIAVEIAQWFIGIALLLAFAAVVMSLLWTSRVP</sequence>
<evidence type="ECO:0000256" key="4">
    <source>
        <dbReference type="ARBA" id="ARBA00023136"/>
    </source>
</evidence>
<evidence type="ECO:0000256" key="2">
    <source>
        <dbReference type="ARBA" id="ARBA00022692"/>
    </source>
</evidence>
<accession>A0A543AQK5</accession>
<dbReference type="RefSeq" id="WP_142034253.1">
    <property type="nucleotide sequence ID" value="NZ_JBHTGS010000002.1"/>
</dbReference>
<keyword evidence="1" id="KW-1003">Cell membrane</keyword>
<evidence type="ECO:0000256" key="1">
    <source>
        <dbReference type="ARBA" id="ARBA00022475"/>
    </source>
</evidence>
<keyword evidence="8" id="KW-1185">Reference proteome</keyword>
<feature type="domain" description="VWFA" evidence="6">
    <location>
        <begin position="88"/>
        <end position="276"/>
    </location>
</feature>
<evidence type="ECO:0000313" key="7">
    <source>
        <dbReference type="EMBL" id="TQL74844.1"/>
    </source>
</evidence>
<name>A0A543AQK5_9ACTN</name>
<comment type="caution">
    <text evidence="7">The sequence shown here is derived from an EMBL/GenBank/DDBJ whole genome shotgun (WGS) entry which is preliminary data.</text>
</comment>
<feature type="transmembrane region" description="Helical" evidence="5">
    <location>
        <begin position="289"/>
        <end position="311"/>
    </location>
</feature>
<organism evidence="7 8">
    <name type="scientific">Stackebrandtia endophytica</name>
    <dbReference type="NCBI Taxonomy" id="1496996"/>
    <lineage>
        <taxon>Bacteria</taxon>
        <taxon>Bacillati</taxon>
        <taxon>Actinomycetota</taxon>
        <taxon>Actinomycetes</taxon>
        <taxon>Glycomycetales</taxon>
        <taxon>Glycomycetaceae</taxon>
        <taxon>Stackebrandtia</taxon>
    </lineage>
</organism>
<dbReference type="InParanoid" id="A0A543AQK5"/>